<organism evidence="2 3">
    <name type="scientific">Immersiella caudata</name>
    <dbReference type="NCBI Taxonomy" id="314043"/>
    <lineage>
        <taxon>Eukaryota</taxon>
        <taxon>Fungi</taxon>
        <taxon>Dikarya</taxon>
        <taxon>Ascomycota</taxon>
        <taxon>Pezizomycotina</taxon>
        <taxon>Sordariomycetes</taxon>
        <taxon>Sordariomycetidae</taxon>
        <taxon>Sordariales</taxon>
        <taxon>Lasiosphaeriaceae</taxon>
        <taxon>Immersiella</taxon>
    </lineage>
</organism>
<accession>A0AA39WCS7</accession>
<proteinExistence type="predicted"/>
<evidence type="ECO:0000313" key="2">
    <source>
        <dbReference type="EMBL" id="KAK0611261.1"/>
    </source>
</evidence>
<feature type="compositionally biased region" description="Polar residues" evidence="1">
    <location>
        <begin position="439"/>
        <end position="472"/>
    </location>
</feature>
<comment type="caution">
    <text evidence="2">The sequence shown here is derived from an EMBL/GenBank/DDBJ whole genome shotgun (WGS) entry which is preliminary data.</text>
</comment>
<dbReference type="SUPFAM" id="SSF50969">
    <property type="entry name" value="YVTN repeat-like/Quinoprotein amine dehydrogenase"/>
    <property type="match status" value="1"/>
</dbReference>
<reference evidence="2" key="1">
    <citation type="submission" date="2023-06" db="EMBL/GenBank/DDBJ databases">
        <title>Genome-scale phylogeny and comparative genomics of the fungal order Sordariales.</title>
        <authorList>
            <consortium name="Lawrence Berkeley National Laboratory"/>
            <person name="Hensen N."/>
            <person name="Bonometti L."/>
            <person name="Westerberg I."/>
            <person name="Brannstrom I.O."/>
            <person name="Guillou S."/>
            <person name="Cros-Aarteil S."/>
            <person name="Calhoun S."/>
            <person name="Haridas S."/>
            <person name="Kuo A."/>
            <person name="Mondo S."/>
            <person name="Pangilinan J."/>
            <person name="Riley R."/>
            <person name="Labutti K."/>
            <person name="Andreopoulos B."/>
            <person name="Lipzen A."/>
            <person name="Chen C."/>
            <person name="Yanf M."/>
            <person name="Daum C."/>
            <person name="Ng V."/>
            <person name="Clum A."/>
            <person name="Steindorff A."/>
            <person name="Ohm R."/>
            <person name="Martin F."/>
            <person name="Silar P."/>
            <person name="Natvig D."/>
            <person name="Lalanne C."/>
            <person name="Gautier V."/>
            <person name="Ament-Velasquez S.L."/>
            <person name="Kruys A."/>
            <person name="Hutchinson M.I."/>
            <person name="Powell A.J."/>
            <person name="Barry K."/>
            <person name="Miller A.N."/>
            <person name="Grigoriev I.V."/>
            <person name="Debuchy R."/>
            <person name="Gladieux P."/>
            <person name="Thoren M.H."/>
            <person name="Johannesson H."/>
        </authorList>
    </citation>
    <scope>NUCLEOTIDE SEQUENCE</scope>
    <source>
        <strain evidence="2">CBS 606.72</strain>
    </source>
</reference>
<feature type="compositionally biased region" description="Polar residues" evidence="1">
    <location>
        <begin position="381"/>
        <end position="394"/>
    </location>
</feature>
<dbReference type="EMBL" id="JAULSU010000007">
    <property type="protein sequence ID" value="KAK0611261.1"/>
    <property type="molecule type" value="Genomic_DNA"/>
</dbReference>
<dbReference type="AlphaFoldDB" id="A0AA39WCS7"/>
<protein>
    <submittedName>
        <fullName evidence="2">Uncharacterized protein</fullName>
    </submittedName>
</protein>
<feature type="region of interest" description="Disordered" evidence="1">
    <location>
        <begin position="438"/>
        <end position="497"/>
    </location>
</feature>
<dbReference type="InterPro" id="IPR011044">
    <property type="entry name" value="Quino_amine_DH_bsu"/>
</dbReference>
<evidence type="ECO:0000256" key="1">
    <source>
        <dbReference type="SAM" id="MobiDB-lite"/>
    </source>
</evidence>
<name>A0AA39WCS7_9PEZI</name>
<evidence type="ECO:0000313" key="3">
    <source>
        <dbReference type="Proteomes" id="UP001175000"/>
    </source>
</evidence>
<feature type="compositionally biased region" description="Low complexity" evidence="1">
    <location>
        <begin position="310"/>
        <end position="347"/>
    </location>
</feature>
<dbReference type="Proteomes" id="UP001175000">
    <property type="component" value="Unassembled WGS sequence"/>
</dbReference>
<feature type="region of interest" description="Disordered" evidence="1">
    <location>
        <begin position="310"/>
        <end position="399"/>
    </location>
</feature>
<sequence length="939" mass="102677">MESAPEILGLSGLTEQLLSNISTTTNAITHFIRSVRSAHADLSTVTHDLADLRLVLELLRDDPNVPPSLQGHIPTLLSACGDCLARVNCALEHCLDPAQWSSGSSRGVISGQQGKLRILRRALALLLEVVTLATSHHSESDANATRIHAMTEAEEIRLLQHGLDSGADCPLLDPYLDSIIQAVGLLQTDTCWVLPRHGTEHTGLESGLDALYLQNRHGAAMGALHELVKAEDKPPTGSPRHPNYSPYPEPVSFERLQQMKRGQQTHQLEQTQGLQYLKQLEYMEQMQSLEQSQHQVQATPFARPLFAASPTVQSSPTVQPQTPKTPTSIWSSFRPSWASSASPTSKSEFFGRGKVAESPTLPPERRVERLQTPTRHVPSPSMASVHSRNQSINSVFHPPSISSLRSGSSGYGHASSLSQSSAYGFGLGSTEIPLLDPFSPTTSYQRPSTPWSVFSDQRPSTPRSLASFSAVSAPSKHQAENSLEIKNPSPGKSAASLDVTPAGQLWEKGKSQDVAYIETSPATNLMATRHANKYLRIWSTTKNSVHATIKVTSYAQPQPRSREYFVRSHAILSENASLIGIATHFGFTLEVYNFSKGGSSAKKVQVIDDAHRWAASQIDAYHTNFAPLVVYRPKGDRIDRFFLTRHPGAKKPFWEDTTNGIDLAKANLPFMPKFPELAFSANSPLLVAAAGPRPGEPPRPFPTILVAWQMAPVSDAKLQALSPVGTVRPTEAESESHHRPYRVCVPEYPALQTALPTCLAARGTLAVSIWIPANHTETQLPGNKFKRKPMPAPERFVLTWDVENNTTTIFGIPNVQACISPDCRRVAYCDANAGRFIVVNAMTGEEVWRWPDAGRTAGSSSFGQLENLHQVTVFEFSADGQTLMIGDTNGAVGMYSVREVKEPDAVYELQDTTADNRFSTASLYIPIVLEGQKVSELES</sequence>
<gene>
    <name evidence="2" type="ORF">B0T14DRAFT_500401</name>
</gene>
<keyword evidence="3" id="KW-1185">Reference proteome</keyword>